<evidence type="ECO:0000313" key="11">
    <source>
        <dbReference type="EMBL" id="CAD8927721.1"/>
    </source>
</evidence>
<comment type="similarity">
    <text evidence="1">Belongs to the cytidylyltransferase family.</text>
</comment>
<dbReference type="Pfam" id="PF01467">
    <property type="entry name" value="CTP_transf_like"/>
    <property type="match status" value="1"/>
</dbReference>
<proteinExistence type="inferred from homology"/>
<keyword evidence="3" id="KW-0808">Transferase</keyword>
<keyword evidence="5" id="KW-0443">Lipid metabolism</keyword>
<evidence type="ECO:0000256" key="7">
    <source>
        <dbReference type="ARBA" id="ARBA00023264"/>
    </source>
</evidence>
<dbReference type="SUPFAM" id="SSF52374">
    <property type="entry name" value="Nucleotidylyl transferase"/>
    <property type="match status" value="1"/>
</dbReference>
<organism evidence="11">
    <name type="scientific">Picochlorum oklahomense</name>
    <dbReference type="NCBI Taxonomy" id="249345"/>
    <lineage>
        <taxon>Eukaryota</taxon>
        <taxon>Viridiplantae</taxon>
        <taxon>Chlorophyta</taxon>
        <taxon>core chlorophytes</taxon>
        <taxon>Trebouxiophyceae</taxon>
        <taxon>Trebouxiophyceae incertae sedis</taxon>
        <taxon>Picochlorum</taxon>
    </lineage>
</organism>
<keyword evidence="6" id="KW-0594">Phospholipid biosynthesis</keyword>
<dbReference type="AlphaFoldDB" id="A0A7S1CVX3"/>
<evidence type="ECO:0000256" key="2">
    <source>
        <dbReference type="ARBA" id="ARBA00022516"/>
    </source>
</evidence>
<evidence type="ECO:0000256" key="1">
    <source>
        <dbReference type="ARBA" id="ARBA00010101"/>
    </source>
</evidence>
<keyword evidence="2" id="KW-0444">Lipid biosynthesis</keyword>
<feature type="compositionally biased region" description="Basic residues" evidence="9">
    <location>
        <begin position="274"/>
        <end position="296"/>
    </location>
</feature>
<dbReference type="InterPro" id="IPR045049">
    <property type="entry name" value="Pcy1-like"/>
</dbReference>
<dbReference type="PANTHER" id="PTHR10739:SF13">
    <property type="entry name" value="CHOLINE-PHOSPHATE CYTIDYLYLTRANSFERASE"/>
    <property type="match status" value="1"/>
</dbReference>
<reference evidence="11" key="1">
    <citation type="submission" date="2021-01" db="EMBL/GenBank/DDBJ databases">
        <authorList>
            <person name="Corre E."/>
            <person name="Pelletier E."/>
            <person name="Niang G."/>
            <person name="Scheremetjew M."/>
            <person name="Finn R."/>
            <person name="Kale V."/>
            <person name="Holt S."/>
            <person name="Cochrane G."/>
            <person name="Meng A."/>
            <person name="Brown T."/>
            <person name="Cohen L."/>
        </authorList>
    </citation>
    <scope>NUCLEOTIDE SEQUENCE</scope>
    <source>
        <strain evidence="11">CCMP2329</strain>
    </source>
</reference>
<dbReference type="GO" id="GO:0004105">
    <property type="term" value="F:choline-phosphate cytidylyltransferase activity"/>
    <property type="evidence" value="ECO:0007669"/>
    <property type="project" value="UniProtKB-EC"/>
</dbReference>
<dbReference type="GO" id="GO:0031210">
    <property type="term" value="F:phosphatidylcholine binding"/>
    <property type="evidence" value="ECO:0007669"/>
    <property type="project" value="TreeGrafter"/>
</dbReference>
<evidence type="ECO:0000259" key="10">
    <source>
        <dbReference type="Pfam" id="PF01467"/>
    </source>
</evidence>
<evidence type="ECO:0000256" key="6">
    <source>
        <dbReference type="ARBA" id="ARBA00023209"/>
    </source>
</evidence>
<sequence length="306" mass="34655">MSGKKQRNNSANGKRGGEKKGYDPNFPVRIYADGVFDLFHFGHAKALEQAKKLYPYAHLTVGVCTDEDTKFYKGKTVMNQKERLESVRHCKWVDEVLDDIPWIPTIEFLDKHNIDYVAHDAIPYVSGDHDDVYAEVKKAGRFAETKRTDGVSTSDLILRIIKDYNEYVLRNLSRGYSREELGVSLLKAQRIKAEATMKQIGESMKASRRKVAAGLKRSVSGNNLFVDMEGIFEKMTNGEVGTQMDKLVTGFISSFERGYRQFEKALSSKLGLSPKRRRSTTKKSKSPSTHATRKTKNSIQKRTVAV</sequence>
<dbReference type="InterPro" id="IPR041723">
    <property type="entry name" value="CCT"/>
</dbReference>
<dbReference type="EMBL" id="HBFV01000119">
    <property type="protein sequence ID" value="CAD8927721.1"/>
    <property type="molecule type" value="Transcribed_RNA"/>
</dbReference>
<evidence type="ECO:0000256" key="5">
    <source>
        <dbReference type="ARBA" id="ARBA00023098"/>
    </source>
</evidence>
<dbReference type="InterPro" id="IPR014729">
    <property type="entry name" value="Rossmann-like_a/b/a_fold"/>
</dbReference>
<dbReference type="CDD" id="cd02174">
    <property type="entry name" value="CCT"/>
    <property type="match status" value="1"/>
</dbReference>
<evidence type="ECO:0000256" key="4">
    <source>
        <dbReference type="ARBA" id="ARBA00022695"/>
    </source>
</evidence>
<dbReference type="InterPro" id="IPR004821">
    <property type="entry name" value="Cyt_trans-like"/>
</dbReference>
<gene>
    <name evidence="11" type="ORF">POKL1161_LOCUS74</name>
</gene>
<name>A0A7S1CVX3_9CHLO</name>
<accession>A0A7S1CVX3</accession>
<evidence type="ECO:0000256" key="8">
    <source>
        <dbReference type="ARBA" id="ARBA00026101"/>
    </source>
</evidence>
<keyword evidence="7" id="KW-1208">Phospholipid metabolism</keyword>
<dbReference type="EC" id="2.7.7.15" evidence="8"/>
<feature type="compositionally biased region" description="Polar residues" evidence="9">
    <location>
        <begin position="297"/>
        <end position="306"/>
    </location>
</feature>
<dbReference type="PANTHER" id="PTHR10739">
    <property type="entry name" value="CYTIDYLYLTRANSFERASE"/>
    <property type="match status" value="1"/>
</dbReference>
<feature type="region of interest" description="Disordered" evidence="9">
    <location>
        <begin position="270"/>
        <end position="306"/>
    </location>
</feature>
<feature type="region of interest" description="Disordered" evidence="9">
    <location>
        <begin position="1"/>
        <end position="21"/>
    </location>
</feature>
<dbReference type="NCBIfam" id="TIGR00125">
    <property type="entry name" value="cyt_tran_rel"/>
    <property type="match status" value="1"/>
</dbReference>
<keyword evidence="4" id="KW-0548">Nucleotidyltransferase</keyword>
<protein>
    <recommendedName>
        <fullName evidence="8">choline-phosphate cytidylyltransferase</fullName>
        <ecNumber evidence="8">2.7.7.15</ecNumber>
    </recommendedName>
</protein>
<evidence type="ECO:0000256" key="9">
    <source>
        <dbReference type="SAM" id="MobiDB-lite"/>
    </source>
</evidence>
<feature type="domain" description="Cytidyltransferase-like" evidence="10">
    <location>
        <begin position="31"/>
        <end position="157"/>
    </location>
</feature>
<dbReference type="Gene3D" id="3.40.50.620">
    <property type="entry name" value="HUPs"/>
    <property type="match status" value="1"/>
</dbReference>
<evidence type="ECO:0000256" key="3">
    <source>
        <dbReference type="ARBA" id="ARBA00022679"/>
    </source>
</evidence>